<comment type="caution">
    <text evidence="1">The sequence shown here is derived from an EMBL/GenBank/DDBJ whole genome shotgun (WGS) entry which is preliminary data.</text>
</comment>
<gene>
    <name evidence="1" type="ORF">EVAR_101588_1</name>
</gene>
<protein>
    <submittedName>
        <fullName evidence="1">Uncharacterized protein</fullName>
    </submittedName>
</protein>
<keyword evidence="2" id="KW-1185">Reference proteome</keyword>
<reference evidence="1 2" key="1">
    <citation type="journal article" date="2019" name="Commun. Biol.">
        <title>The bagworm genome reveals a unique fibroin gene that provides high tensile strength.</title>
        <authorList>
            <person name="Kono N."/>
            <person name="Nakamura H."/>
            <person name="Ohtoshi R."/>
            <person name="Tomita M."/>
            <person name="Numata K."/>
            <person name="Arakawa K."/>
        </authorList>
    </citation>
    <scope>NUCLEOTIDE SEQUENCE [LARGE SCALE GENOMIC DNA]</scope>
</reference>
<dbReference type="EMBL" id="BGZK01003685">
    <property type="protein sequence ID" value="GBP03698.1"/>
    <property type="molecule type" value="Genomic_DNA"/>
</dbReference>
<evidence type="ECO:0000313" key="1">
    <source>
        <dbReference type="EMBL" id="GBP03698.1"/>
    </source>
</evidence>
<dbReference type="AlphaFoldDB" id="A0A4C1SR47"/>
<accession>A0A4C1SR47</accession>
<organism evidence="1 2">
    <name type="scientific">Eumeta variegata</name>
    <name type="common">Bagworm moth</name>
    <name type="synonym">Eumeta japonica</name>
    <dbReference type="NCBI Taxonomy" id="151549"/>
    <lineage>
        <taxon>Eukaryota</taxon>
        <taxon>Metazoa</taxon>
        <taxon>Ecdysozoa</taxon>
        <taxon>Arthropoda</taxon>
        <taxon>Hexapoda</taxon>
        <taxon>Insecta</taxon>
        <taxon>Pterygota</taxon>
        <taxon>Neoptera</taxon>
        <taxon>Endopterygota</taxon>
        <taxon>Lepidoptera</taxon>
        <taxon>Glossata</taxon>
        <taxon>Ditrysia</taxon>
        <taxon>Tineoidea</taxon>
        <taxon>Psychidae</taxon>
        <taxon>Oiketicinae</taxon>
        <taxon>Eumeta</taxon>
    </lineage>
</organism>
<proteinExistence type="predicted"/>
<evidence type="ECO:0000313" key="2">
    <source>
        <dbReference type="Proteomes" id="UP000299102"/>
    </source>
</evidence>
<sequence length="168" mass="19381">MRRLDQYTHSMHASQHFRHVLETYATRVANAGKVNTTLYRIHLISLEVTRADVPGCSPCRLLESDPHDGGCNQRACTPPLRRLNESTADDTPAAFRFGSGHFRIINIEIRMEHLQRVSSVRSMLTSCTFELKRTGFDRKVERNRWVRTLQSTLSRQFEISETIKAIPR</sequence>
<dbReference type="Proteomes" id="UP000299102">
    <property type="component" value="Unassembled WGS sequence"/>
</dbReference>
<name>A0A4C1SR47_EUMVA</name>